<feature type="non-terminal residue" evidence="1">
    <location>
        <position position="1"/>
    </location>
</feature>
<dbReference type="AlphaFoldDB" id="A0A0B7B993"/>
<dbReference type="EMBL" id="HACG01041790">
    <property type="protein sequence ID" value="CEK88655.1"/>
    <property type="molecule type" value="Transcribed_RNA"/>
</dbReference>
<sequence>DEDGKEVSYMERVTSFWKKKVAAATPAKPYVNYVCLTGWKIAELPNETPSESPETEYDLTILKLLVDFALGDARFL</sequence>
<protein>
    <submittedName>
        <fullName evidence="1">Uncharacterized protein</fullName>
    </submittedName>
</protein>
<gene>
    <name evidence="1" type="primary">ORF166364</name>
</gene>
<reference evidence="1" key="1">
    <citation type="submission" date="2014-12" db="EMBL/GenBank/DDBJ databases">
        <title>Insight into the proteome of Arion vulgaris.</title>
        <authorList>
            <person name="Aradska J."/>
            <person name="Bulat T."/>
            <person name="Smidak R."/>
            <person name="Sarate P."/>
            <person name="Gangsoo J."/>
            <person name="Sialana F."/>
            <person name="Bilban M."/>
            <person name="Lubec G."/>
        </authorList>
    </citation>
    <scope>NUCLEOTIDE SEQUENCE</scope>
    <source>
        <tissue evidence="1">Skin</tissue>
    </source>
</reference>
<evidence type="ECO:0000313" key="1">
    <source>
        <dbReference type="EMBL" id="CEK88655.1"/>
    </source>
</evidence>
<organism evidence="1">
    <name type="scientific">Arion vulgaris</name>
    <dbReference type="NCBI Taxonomy" id="1028688"/>
    <lineage>
        <taxon>Eukaryota</taxon>
        <taxon>Metazoa</taxon>
        <taxon>Spiralia</taxon>
        <taxon>Lophotrochozoa</taxon>
        <taxon>Mollusca</taxon>
        <taxon>Gastropoda</taxon>
        <taxon>Heterobranchia</taxon>
        <taxon>Euthyneura</taxon>
        <taxon>Panpulmonata</taxon>
        <taxon>Eupulmonata</taxon>
        <taxon>Stylommatophora</taxon>
        <taxon>Helicina</taxon>
        <taxon>Arionoidea</taxon>
        <taxon>Arionidae</taxon>
        <taxon>Arion</taxon>
    </lineage>
</organism>
<accession>A0A0B7B993</accession>
<name>A0A0B7B993_9EUPU</name>
<proteinExistence type="predicted"/>